<evidence type="ECO:0000313" key="3">
    <source>
        <dbReference type="Proteomes" id="UP001066276"/>
    </source>
</evidence>
<evidence type="ECO:0000313" key="2">
    <source>
        <dbReference type="EMBL" id="KAJ1103885.1"/>
    </source>
</evidence>
<feature type="region of interest" description="Disordered" evidence="1">
    <location>
        <begin position="54"/>
        <end position="86"/>
    </location>
</feature>
<sequence>MRGNPHRSGVFLPPDPRLPDSRGAGRFPLAGGGVVEPGGLGFMVLASSAPLLRLGAQSRPRPPPIHTLRLRPRQSRRQASPQLRAR</sequence>
<name>A0AAV7MMB1_PLEWA</name>
<dbReference type="Proteomes" id="UP001066276">
    <property type="component" value="Chromosome 9"/>
</dbReference>
<dbReference type="AlphaFoldDB" id="A0AAV7MMB1"/>
<dbReference type="EMBL" id="JANPWB010000013">
    <property type="protein sequence ID" value="KAJ1103885.1"/>
    <property type="molecule type" value="Genomic_DNA"/>
</dbReference>
<organism evidence="2 3">
    <name type="scientific">Pleurodeles waltl</name>
    <name type="common">Iberian ribbed newt</name>
    <dbReference type="NCBI Taxonomy" id="8319"/>
    <lineage>
        <taxon>Eukaryota</taxon>
        <taxon>Metazoa</taxon>
        <taxon>Chordata</taxon>
        <taxon>Craniata</taxon>
        <taxon>Vertebrata</taxon>
        <taxon>Euteleostomi</taxon>
        <taxon>Amphibia</taxon>
        <taxon>Batrachia</taxon>
        <taxon>Caudata</taxon>
        <taxon>Salamandroidea</taxon>
        <taxon>Salamandridae</taxon>
        <taxon>Pleurodelinae</taxon>
        <taxon>Pleurodeles</taxon>
    </lineage>
</organism>
<evidence type="ECO:0000256" key="1">
    <source>
        <dbReference type="SAM" id="MobiDB-lite"/>
    </source>
</evidence>
<feature type="compositionally biased region" description="Low complexity" evidence="1">
    <location>
        <begin position="77"/>
        <end position="86"/>
    </location>
</feature>
<keyword evidence="3" id="KW-1185">Reference proteome</keyword>
<protein>
    <submittedName>
        <fullName evidence="2">Uncharacterized protein</fullName>
    </submittedName>
</protein>
<accession>A0AAV7MMB1</accession>
<reference evidence="2" key="1">
    <citation type="journal article" date="2022" name="bioRxiv">
        <title>Sequencing and chromosome-scale assembly of the giantPleurodeles waltlgenome.</title>
        <authorList>
            <person name="Brown T."/>
            <person name="Elewa A."/>
            <person name="Iarovenko S."/>
            <person name="Subramanian E."/>
            <person name="Araus A.J."/>
            <person name="Petzold A."/>
            <person name="Susuki M."/>
            <person name="Suzuki K.-i.T."/>
            <person name="Hayashi T."/>
            <person name="Toyoda A."/>
            <person name="Oliveira C."/>
            <person name="Osipova E."/>
            <person name="Leigh N.D."/>
            <person name="Simon A."/>
            <person name="Yun M.H."/>
        </authorList>
    </citation>
    <scope>NUCLEOTIDE SEQUENCE</scope>
    <source>
        <strain evidence="2">20211129_DDA</strain>
        <tissue evidence="2">Liver</tissue>
    </source>
</reference>
<feature type="region of interest" description="Disordered" evidence="1">
    <location>
        <begin position="1"/>
        <end position="25"/>
    </location>
</feature>
<comment type="caution">
    <text evidence="2">The sequence shown here is derived from an EMBL/GenBank/DDBJ whole genome shotgun (WGS) entry which is preliminary data.</text>
</comment>
<gene>
    <name evidence="2" type="ORF">NDU88_001306</name>
</gene>
<proteinExistence type="predicted"/>